<dbReference type="InterPro" id="IPR017441">
    <property type="entry name" value="Protein_kinase_ATP_BS"/>
</dbReference>
<sequence>MLNNYKLDGLPRPSSSKRSRSTCDSWDDPKVVGKLSLVCKSGNRDLIITLDTVFWIGRAINCDLVIIHPEISQRHLRLYAVRTTTNLSIAVLHDTSTNGYIINRDQCGSNRFTVGGKEISTRSRVLRDGDVLKLPGYQGVFTYHQHPQAMNITQTTQDQSKSLSLFYNSNPNSTVSINPWIIHNYPLGNGSWGIVNIGSHEKNHTVQVAIKTIKRFQYDQDNLKQIKFEIKVSKSLNHPNLMKLLDWIIDCQTVSPDQGKIHLIMELIIGGDLFSYLENNGFLREDEIRWISWQIIDGLKYIHKKGIVHRDIKPENILLHTSCAYPRILLADFGCSSSKSSIFSELDEGNSHLRTIDRQGTREYFSYDILKAMRAEECFVRKVYTGTKKEVGEIWWREEMGMDVWAMGVTLYFAATHQPPFYSGKNYQKSPQEVLSFVTQPAISPQCSGWMIDDDIEMGDSLSLGTNREASTETSDPFADFPSPPRESLFGISDSLATENITDDVHNRFEGLYMRSITPITNGTARKDNINNRSGTIKPTSQYNRDDTMIPRERDETIKSSAKQQHLSSAKDEVSGRNGELDSMIIEIEQFKKLKPDKWPEGEIWSRWSKEGEIFDFNN</sequence>
<keyword evidence="12" id="KW-1185">Reference proteome</keyword>
<dbReference type="Pfam" id="PF00069">
    <property type="entry name" value="Pkinase"/>
    <property type="match status" value="1"/>
</dbReference>
<dbReference type="InterPro" id="IPR045269">
    <property type="entry name" value="Atg1-like"/>
</dbReference>
<accession>A0AAJ8MLU3</accession>
<dbReference type="GO" id="GO:0005524">
    <property type="term" value="F:ATP binding"/>
    <property type="evidence" value="ECO:0007669"/>
    <property type="project" value="UniProtKB-UniRule"/>
</dbReference>
<evidence type="ECO:0000256" key="3">
    <source>
        <dbReference type="ARBA" id="ARBA00022679"/>
    </source>
</evidence>
<dbReference type="GO" id="GO:0005776">
    <property type="term" value="C:autophagosome"/>
    <property type="evidence" value="ECO:0007669"/>
    <property type="project" value="TreeGrafter"/>
</dbReference>
<feature type="binding site" evidence="7">
    <location>
        <position position="211"/>
    </location>
    <ligand>
        <name>ATP</name>
        <dbReference type="ChEBI" id="CHEBI:30616"/>
    </ligand>
</feature>
<organism evidence="11 12">
    <name type="scientific">Kwoniella pini CBS 10737</name>
    <dbReference type="NCBI Taxonomy" id="1296096"/>
    <lineage>
        <taxon>Eukaryota</taxon>
        <taxon>Fungi</taxon>
        <taxon>Dikarya</taxon>
        <taxon>Basidiomycota</taxon>
        <taxon>Agaricomycotina</taxon>
        <taxon>Tremellomycetes</taxon>
        <taxon>Tremellales</taxon>
        <taxon>Cryptococcaceae</taxon>
        <taxon>Kwoniella</taxon>
    </lineage>
</organism>
<dbReference type="AlphaFoldDB" id="A0AAJ8MLU3"/>
<dbReference type="EC" id="2.7.11.1" evidence="2"/>
<dbReference type="PANTHER" id="PTHR24348:SF22">
    <property type="entry name" value="NON-SPECIFIC SERINE_THREONINE PROTEIN KINASE"/>
    <property type="match status" value="1"/>
</dbReference>
<keyword evidence="3" id="KW-0808">Transferase</keyword>
<dbReference type="Pfam" id="PF00498">
    <property type="entry name" value="FHA"/>
    <property type="match status" value="1"/>
</dbReference>
<proteinExistence type="inferred from homology"/>
<dbReference type="KEGG" id="kpin:30175116"/>
<keyword evidence="6 7" id="KW-0067">ATP-binding</keyword>
<evidence type="ECO:0000256" key="6">
    <source>
        <dbReference type="ARBA" id="ARBA00022840"/>
    </source>
</evidence>
<dbReference type="PROSITE" id="PS50011">
    <property type="entry name" value="PROTEIN_KINASE_DOM"/>
    <property type="match status" value="1"/>
</dbReference>
<dbReference type="Gene3D" id="1.10.510.10">
    <property type="entry name" value="Transferase(Phosphotransferase) domain 1"/>
    <property type="match status" value="1"/>
</dbReference>
<dbReference type="PANTHER" id="PTHR24348">
    <property type="entry name" value="SERINE/THREONINE-PROTEIN KINASE UNC-51-RELATED"/>
    <property type="match status" value="1"/>
</dbReference>
<dbReference type="InterPro" id="IPR008984">
    <property type="entry name" value="SMAD_FHA_dom_sf"/>
</dbReference>
<dbReference type="GO" id="GO:0005829">
    <property type="term" value="C:cytosol"/>
    <property type="evidence" value="ECO:0007669"/>
    <property type="project" value="TreeGrafter"/>
</dbReference>
<dbReference type="InterPro" id="IPR008271">
    <property type="entry name" value="Ser/Thr_kinase_AS"/>
</dbReference>
<protein>
    <recommendedName>
        <fullName evidence="2">non-specific serine/threonine protein kinase</fullName>
        <ecNumber evidence="2">2.7.11.1</ecNumber>
    </recommendedName>
</protein>
<dbReference type="GO" id="GO:0016020">
    <property type="term" value="C:membrane"/>
    <property type="evidence" value="ECO:0007669"/>
    <property type="project" value="TreeGrafter"/>
</dbReference>
<gene>
    <name evidence="11" type="ORF">I206_102159</name>
</gene>
<reference evidence="11" key="2">
    <citation type="submission" date="2024-02" db="EMBL/GenBank/DDBJ databases">
        <title>Comparative genomics of Cryptococcus and Kwoniella reveals pathogenesis evolution and contrasting modes of karyotype evolution via chromosome fusion or intercentromeric recombination.</title>
        <authorList>
            <person name="Coelho M.A."/>
            <person name="David-Palma M."/>
            <person name="Shea T."/>
            <person name="Bowers K."/>
            <person name="McGinley-Smith S."/>
            <person name="Mohammad A.W."/>
            <person name="Gnirke A."/>
            <person name="Yurkov A.M."/>
            <person name="Nowrousian M."/>
            <person name="Sun S."/>
            <person name="Cuomo C.A."/>
            <person name="Heitman J."/>
        </authorList>
    </citation>
    <scope>NUCLEOTIDE SEQUENCE</scope>
    <source>
        <strain evidence="11">CBS 10737</strain>
    </source>
</reference>
<feature type="compositionally biased region" description="Basic and acidic residues" evidence="8">
    <location>
        <begin position="544"/>
        <end position="558"/>
    </location>
</feature>
<feature type="compositionally biased region" description="Polar residues" evidence="8">
    <location>
        <begin position="559"/>
        <end position="568"/>
    </location>
</feature>
<feature type="compositionally biased region" description="Polar residues" evidence="8">
    <location>
        <begin position="531"/>
        <end position="543"/>
    </location>
</feature>
<dbReference type="PROSITE" id="PS00108">
    <property type="entry name" value="PROTEIN_KINASE_ST"/>
    <property type="match status" value="1"/>
</dbReference>
<dbReference type="InterPro" id="IPR000719">
    <property type="entry name" value="Prot_kinase_dom"/>
</dbReference>
<dbReference type="InterPro" id="IPR011009">
    <property type="entry name" value="Kinase-like_dom_sf"/>
</dbReference>
<comment type="similarity">
    <text evidence="1">Belongs to the protein kinase superfamily. CAMK Ser/Thr protein kinase family. CHEK2 subfamily.</text>
</comment>
<dbReference type="GO" id="GO:0000045">
    <property type="term" value="P:autophagosome assembly"/>
    <property type="evidence" value="ECO:0007669"/>
    <property type="project" value="TreeGrafter"/>
</dbReference>
<feature type="region of interest" description="Disordered" evidence="8">
    <location>
        <begin position="524"/>
        <end position="578"/>
    </location>
</feature>
<dbReference type="PROSITE" id="PS00107">
    <property type="entry name" value="PROTEIN_KINASE_ATP"/>
    <property type="match status" value="1"/>
</dbReference>
<dbReference type="RefSeq" id="XP_019008192.2">
    <property type="nucleotide sequence ID" value="XM_019158446.2"/>
</dbReference>
<feature type="compositionally biased region" description="Polar residues" evidence="8">
    <location>
        <begin position="463"/>
        <end position="475"/>
    </location>
</feature>
<evidence type="ECO:0000313" key="12">
    <source>
        <dbReference type="Proteomes" id="UP000094020"/>
    </source>
</evidence>
<name>A0AAJ8MLU3_9TREE</name>
<evidence type="ECO:0000256" key="2">
    <source>
        <dbReference type="ARBA" id="ARBA00012513"/>
    </source>
</evidence>
<evidence type="ECO:0000256" key="7">
    <source>
        <dbReference type="PROSITE-ProRule" id="PRU10141"/>
    </source>
</evidence>
<feature type="region of interest" description="Disordered" evidence="8">
    <location>
        <begin position="462"/>
        <end position="484"/>
    </location>
</feature>
<evidence type="ECO:0000259" key="10">
    <source>
        <dbReference type="PROSITE" id="PS50011"/>
    </source>
</evidence>
<dbReference type="Gene3D" id="2.60.200.20">
    <property type="match status" value="1"/>
</dbReference>
<dbReference type="Proteomes" id="UP000094020">
    <property type="component" value="Chromosome 2"/>
</dbReference>
<dbReference type="SMART" id="SM00220">
    <property type="entry name" value="S_TKc"/>
    <property type="match status" value="1"/>
</dbReference>
<dbReference type="GO" id="GO:0004674">
    <property type="term" value="F:protein serine/threonine kinase activity"/>
    <property type="evidence" value="ECO:0007669"/>
    <property type="project" value="UniProtKB-EC"/>
</dbReference>
<dbReference type="SUPFAM" id="SSF49879">
    <property type="entry name" value="SMAD/FHA domain"/>
    <property type="match status" value="1"/>
</dbReference>
<evidence type="ECO:0000256" key="8">
    <source>
        <dbReference type="SAM" id="MobiDB-lite"/>
    </source>
</evidence>
<dbReference type="GeneID" id="30175116"/>
<keyword evidence="4 7" id="KW-0547">Nucleotide-binding</keyword>
<dbReference type="EMBL" id="CP144520">
    <property type="protein sequence ID" value="WWC68236.1"/>
    <property type="molecule type" value="Genomic_DNA"/>
</dbReference>
<dbReference type="InterPro" id="IPR000253">
    <property type="entry name" value="FHA_dom"/>
</dbReference>
<feature type="domain" description="FHA" evidence="9">
    <location>
        <begin position="54"/>
        <end position="107"/>
    </location>
</feature>
<dbReference type="PROSITE" id="PS50006">
    <property type="entry name" value="FHA_DOMAIN"/>
    <property type="match status" value="1"/>
</dbReference>
<feature type="domain" description="Protein kinase" evidence="10">
    <location>
        <begin position="181"/>
        <end position="521"/>
    </location>
</feature>
<evidence type="ECO:0000313" key="11">
    <source>
        <dbReference type="EMBL" id="WWC68236.1"/>
    </source>
</evidence>
<evidence type="ECO:0000256" key="5">
    <source>
        <dbReference type="ARBA" id="ARBA00022777"/>
    </source>
</evidence>
<evidence type="ECO:0000256" key="1">
    <source>
        <dbReference type="ARBA" id="ARBA00005575"/>
    </source>
</evidence>
<keyword evidence="5" id="KW-0418">Kinase</keyword>
<evidence type="ECO:0000259" key="9">
    <source>
        <dbReference type="PROSITE" id="PS50006"/>
    </source>
</evidence>
<dbReference type="SUPFAM" id="SSF56112">
    <property type="entry name" value="Protein kinase-like (PK-like)"/>
    <property type="match status" value="1"/>
</dbReference>
<evidence type="ECO:0000256" key="4">
    <source>
        <dbReference type="ARBA" id="ARBA00022741"/>
    </source>
</evidence>
<feature type="region of interest" description="Disordered" evidence="8">
    <location>
        <begin position="1"/>
        <end position="25"/>
    </location>
</feature>
<dbReference type="GO" id="GO:0000407">
    <property type="term" value="C:phagophore assembly site"/>
    <property type="evidence" value="ECO:0007669"/>
    <property type="project" value="TreeGrafter"/>
</dbReference>
<reference evidence="11" key="1">
    <citation type="submission" date="2013-07" db="EMBL/GenBank/DDBJ databases">
        <authorList>
            <consortium name="The Broad Institute Genome Sequencing Platform"/>
            <person name="Cuomo C."/>
            <person name="Litvintseva A."/>
            <person name="Chen Y."/>
            <person name="Heitman J."/>
            <person name="Sun S."/>
            <person name="Springer D."/>
            <person name="Dromer F."/>
            <person name="Young S.K."/>
            <person name="Zeng Q."/>
            <person name="Gargeya S."/>
            <person name="Fitzgerald M."/>
            <person name="Abouelleil A."/>
            <person name="Alvarado L."/>
            <person name="Berlin A.M."/>
            <person name="Chapman S.B."/>
            <person name="Dewar J."/>
            <person name="Goldberg J."/>
            <person name="Griggs A."/>
            <person name="Gujja S."/>
            <person name="Hansen M."/>
            <person name="Howarth C."/>
            <person name="Imamovic A."/>
            <person name="Larimer J."/>
            <person name="McCowan C."/>
            <person name="Murphy C."/>
            <person name="Pearson M."/>
            <person name="Priest M."/>
            <person name="Roberts A."/>
            <person name="Saif S."/>
            <person name="Shea T."/>
            <person name="Sykes S."/>
            <person name="Wortman J."/>
            <person name="Nusbaum C."/>
            <person name="Birren B."/>
        </authorList>
    </citation>
    <scope>NUCLEOTIDE SEQUENCE</scope>
    <source>
        <strain evidence="11">CBS 10737</strain>
    </source>
</reference>
<dbReference type="GO" id="GO:0010506">
    <property type="term" value="P:regulation of autophagy"/>
    <property type="evidence" value="ECO:0007669"/>
    <property type="project" value="InterPro"/>
</dbReference>